<feature type="non-terminal residue" evidence="1">
    <location>
        <position position="65"/>
    </location>
</feature>
<evidence type="ECO:0000313" key="2">
    <source>
        <dbReference type="Proteomes" id="UP000054359"/>
    </source>
</evidence>
<feature type="non-terminal residue" evidence="1">
    <location>
        <position position="1"/>
    </location>
</feature>
<dbReference type="Proteomes" id="UP000054359">
    <property type="component" value="Unassembled WGS sequence"/>
</dbReference>
<accession>A0A087V068</accession>
<keyword evidence="2" id="KW-1185">Reference proteome</keyword>
<sequence length="65" mass="7308">TVKFDIGEVTYKEPLITLRKYRIPKDPEICKKSGTQPCFGTLCVVLKPGDIRINEGIFAVVDKKP</sequence>
<name>A0A087V068_STEMI</name>
<proteinExistence type="predicted"/>
<organism evidence="1 2">
    <name type="scientific">Stegodyphus mimosarum</name>
    <name type="common">African social velvet spider</name>
    <dbReference type="NCBI Taxonomy" id="407821"/>
    <lineage>
        <taxon>Eukaryota</taxon>
        <taxon>Metazoa</taxon>
        <taxon>Ecdysozoa</taxon>
        <taxon>Arthropoda</taxon>
        <taxon>Chelicerata</taxon>
        <taxon>Arachnida</taxon>
        <taxon>Araneae</taxon>
        <taxon>Araneomorphae</taxon>
        <taxon>Entelegynae</taxon>
        <taxon>Eresoidea</taxon>
        <taxon>Eresidae</taxon>
        <taxon>Stegodyphus</taxon>
    </lineage>
</organism>
<dbReference type="AlphaFoldDB" id="A0A087V068"/>
<gene>
    <name evidence="1" type="ORF">X975_13795</name>
</gene>
<reference evidence="1 2" key="1">
    <citation type="submission" date="2013-11" db="EMBL/GenBank/DDBJ databases">
        <title>Genome sequencing of Stegodyphus mimosarum.</title>
        <authorList>
            <person name="Bechsgaard J."/>
        </authorList>
    </citation>
    <scope>NUCLEOTIDE SEQUENCE [LARGE SCALE GENOMIC DNA]</scope>
</reference>
<dbReference type="EMBL" id="KK122572">
    <property type="protein sequence ID" value="KFM83007.1"/>
    <property type="molecule type" value="Genomic_DNA"/>
</dbReference>
<protein>
    <submittedName>
        <fullName evidence="1">Uncharacterized protein</fullName>
    </submittedName>
</protein>
<dbReference type="OrthoDB" id="6479793at2759"/>
<evidence type="ECO:0000313" key="1">
    <source>
        <dbReference type="EMBL" id="KFM83007.1"/>
    </source>
</evidence>